<dbReference type="Proteomes" id="UP000231092">
    <property type="component" value="Unassembled WGS sequence"/>
</dbReference>
<dbReference type="InterPro" id="IPR024211">
    <property type="entry name" value="DUF3841"/>
</dbReference>
<gene>
    <name evidence="1" type="ORF">H171_4017</name>
</gene>
<dbReference type="AlphaFoldDB" id="A0A2M8ZAD8"/>
<dbReference type="OrthoDB" id="1751953at2"/>
<dbReference type="RefSeq" id="WP_100306669.1">
    <property type="nucleotide sequence ID" value="NZ_PGET01000001.1"/>
</dbReference>
<evidence type="ECO:0000313" key="1">
    <source>
        <dbReference type="EMBL" id="PJJ30412.1"/>
    </source>
</evidence>
<dbReference type="EMBL" id="PGET01000001">
    <property type="protein sequence ID" value="PJJ30412.1"/>
    <property type="molecule type" value="Genomic_DNA"/>
</dbReference>
<protein>
    <submittedName>
        <fullName evidence="1">Uncharacterized protein DUF3841</fullName>
    </submittedName>
</protein>
<comment type="caution">
    <text evidence="1">The sequence shown here is derived from an EMBL/GenBank/DDBJ whole genome shotgun (WGS) entry which is preliminary data.</text>
</comment>
<sequence length="195" mass="23323">MDRKDGFIELYTVQLNEIADSVKDGHCHYVKMKYIEDKYREVKGVFLNAYRWYVRQAAVIVDKPEQAESAVWSFVNEKYTDWHPGYTVMKLKVPVEEAVFFRMSDWNKVLNLRYVGRTKDEEDQYFEKLEKYGIKYEGDVYETPFYPQLKGELAASWTNLFRFDREVKSEGLLVFEDMQAGLWCIKKEWVAGERR</sequence>
<dbReference type="Pfam" id="PF12952">
    <property type="entry name" value="DUF3841"/>
    <property type="match status" value="1"/>
</dbReference>
<organism evidence="1 2">
    <name type="scientific">[Clostridium] celerecrescens 18A</name>
    <dbReference type="NCBI Taxonomy" id="1286362"/>
    <lineage>
        <taxon>Bacteria</taxon>
        <taxon>Bacillati</taxon>
        <taxon>Bacillota</taxon>
        <taxon>Clostridia</taxon>
        <taxon>Lachnospirales</taxon>
        <taxon>Lachnospiraceae</taxon>
        <taxon>Lacrimispora</taxon>
    </lineage>
</organism>
<name>A0A2M8ZAD8_9FIRM</name>
<evidence type="ECO:0000313" key="2">
    <source>
        <dbReference type="Proteomes" id="UP000231092"/>
    </source>
</evidence>
<proteinExistence type="predicted"/>
<accession>A0A2M8ZAD8</accession>
<reference evidence="1 2" key="1">
    <citation type="submission" date="2017-11" db="EMBL/GenBank/DDBJ databases">
        <title>Understudied soil microbes with underappreciated capabilities: Untangling the Clostridium saccharolyticum group.</title>
        <authorList>
            <person name="Leschine S."/>
        </authorList>
    </citation>
    <scope>NUCLEOTIDE SEQUENCE [LARGE SCALE GENOMIC DNA]</scope>
    <source>
        <strain evidence="1 2">18A</strain>
    </source>
</reference>